<evidence type="ECO:0000256" key="2">
    <source>
        <dbReference type="ARBA" id="ARBA00011475"/>
    </source>
</evidence>
<dbReference type="Gene3D" id="3.10.20.340">
    <property type="entry name" value="ArgJ beta chain, C-terminal domain"/>
    <property type="match status" value="1"/>
</dbReference>
<evidence type="ECO:0000256" key="1">
    <source>
        <dbReference type="ARBA" id="ARBA00006774"/>
    </source>
</evidence>
<dbReference type="EC" id="2.3.1.35" evidence="6"/>
<dbReference type="NCBIfam" id="TIGR00120">
    <property type="entry name" value="ArgJ"/>
    <property type="match status" value="1"/>
</dbReference>
<sequence length="397" mass="41722">MSYNIIEDGHISSPAGFRATGVSCGLKEIRARDLAIVYSQLPCRVGALFTTNLIVAAPIFFNQAILARNRDAIRAVVINAGHANAGTGQPGLATVVECAKIAADELEIPRDSVLMLSTGQIGVAPPLDRMREGIRRAASELDSNGGRRAALAILTSDTRPKERAFRVSLREGRTVTLAGMAKGTRMVSPHLATLLCVITTDAPIESRLLMRALDQSVNRSFGRLHIDGDMSPNDAVLVLANGAAGGPPIIDGSRELGVWQQALDALCHDLAQQVLRDAASGGKHILITVRGASNDAAASQVARAVARSTAVRHMCARNLPDWGGMLVAVGASGVDLRPDMLELRIGAVTVMDDGAPVRFDPTALVQALSGPEVELAIDLHTGAGTATVWTCTTGMEP</sequence>
<dbReference type="AlphaFoldDB" id="A7NRC5"/>
<dbReference type="Pfam" id="PF01960">
    <property type="entry name" value="ArgJ"/>
    <property type="match status" value="1"/>
</dbReference>
<dbReference type="Proteomes" id="UP000000263">
    <property type="component" value="Chromosome"/>
</dbReference>
<keyword evidence="5 6" id="KW-0012">Acyltransferase</keyword>
<proteinExistence type="inferred from homology"/>
<feature type="chain" id="PRO_5023578742" description="Arginine biosynthesis bifunctional protein ArgJ alpha chain" evidence="6">
    <location>
        <begin position="1"/>
        <end position="192"/>
    </location>
</feature>
<accession>A7NRC5</accession>
<feature type="binding site" evidence="6">
    <location>
        <position position="155"/>
    </location>
    <ligand>
        <name>substrate</name>
    </ligand>
</feature>
<dbReference type="GO" id="GO:0006592">
    <property type="term" value="P:ornithine biosynthetic process"/>
    <property type="evidence" value="ECO:0007669"/>
    <property type="project" value="TreeGrafter"/>
</dbReference>
<reference evidence="7 8" key="1">
    <citation type="submission" date="2007-08" db="EMBL/GenBank/DDBJ databases">
        <title>Complete sequence of Roseiflexus castenholzii DSM 13941.</title>
        <authorList>
            <consortium name="US DOE Joint Genome Institute"/>
            <person name="Copeland A."/>
            <person name="Lucas S."/>
            <person name="Lapidus A."/>
            <person name="Barry K."/>
            <person name="Glavina del Rio T."/>
            <person name="Dalin E."/>
            <person name="Tice H."/>
            <person name="Pitluck S."/>
            <person name="Thompson L.S."/>
            <person name="Brettin T."/>
            <person name="Bruce D."/>
            <person name="Detter J.C."/>
            <person name="Han C."/>
            <person name="Tapia R."/>
            <person name="Schmutz J."/>
            <person name="Larimer F."/>
            <person name="Land M."/>
            <person name="Hauser L."/>
            <person name="Kyrpides N."/>
            <person name="Mikhailova N."/>
            <person name="Bryant D.A."/>
            <person name="Hanada S."/>
            <person name="Tsukatani Y."/>
            <person name="Richardson P."/>
        </authorList>
    </citation>
    <scope>NUCLEOTIDE SEQUENCE [LARGE SCALE GENOMIC DNA]</scope>
    <source>
        <strain evidence="8">DSM 13941 / HLO8</strain>
    </source>
</reference>
<comment type="pathway">
    <text evidence="6">Amino-acid biosynthesis; L-arginine biosynthesis; L-ornithine and N-acetyl-L-glutamate from L-glutamate and N(2)-acetyl-L-ornithine (cyclic): step 1/1.</text>
</comment>
<dbReference type="GO" id="GO:0005737">
    <property type="term" value="C:cytoplasm"/>
    <property type="evidence" value="ECO:0007669"/>
    <property type="project" value="UniProtKB-SubCell"/>
</dbReference>
<dbReference type="InterPro" id="IPR042195">
    <property type="entry name" value="ArgJ_beta_C"/>
</dbReference>
<keyword evidence="8" id="KW-1185">Reference proteome</keyword>
<keyword evidence="6" id="KW-0963">Cytoplasm</keyword>
<comment type="catalytic activity">
    <reaction evidence="6">
        <text>N(2)-acetyl-L-ornithine + L-glutamate = N-acetyl-L-glutamate + L-ornithine</text>
        <dbReference type="Rhea" id="RHEA:15349"/>
        <dbReference type="ChEBI" id="CHEBI:29985"/>
        <dbReference type="ChEBI" id="CHEBI:44337"/>
        <dbReference type="ChEBI" id="CHEBI:46911"/>
        <dbReference type="ChEBI" id="CHEBI:57805"/>
        <dbReference type="EC" id="2.3.1.35"/>
    </reaction>
</comment>
<comment type="similarity">
    <text evidence="1 6">Belongs to the ArgJ family.</text>
</comment>
<dbReference type="Gene3D" id="3.60.70.12">
    <property type="entry name" value="L-amino peptidase D-ALA esterase/amidase"/>
    <property type="match status" value="1"/>
</dbReference>
<keyword evidence="6" id="KW-0055">Arginine biosynthesis</keyword>
<comment type="function">
    <text evidence="6">Catalyzes two activities which are involved in the cyclic version of arginine biosynthesis: the synthesis of N-acetylglutamate from glutamate and acetyl-CoA as the acetyl donor, and of ornithine by transacetylation between N(2)-acetylornithine and glutamate.</text>
</comment>
<dbReference type="RefSeq" id="WP_012122542.1">
    <property type="nucleotide sequence ID" value="NC_009767.1"/>
</dbReference>
<keyword evidence="4 6" id="KW-0068">Autocatalytic cleavage</keyword>
<dbReference type="EC" id="2.3.1.1" evidence="6"/>
<dbReference type="eggNOG" id="COG1364">
    <property type="taxonomic scope" value="Bacteria"/>
</dbReference>
<protein>
    <recommendedName>
        <fullName evidence="6">Arginine biosynthesis bifunctional protein ArgJ</fullName>
    </recommendedName>
    <domain>
        <recommendedName>
            <fullName evidence="6">Glutamate N-acetyltransferase</fullName>
            <ecNumber evidence="6">2.3.1.35</ecNumber>
        </recommendedName>
        <alternativeName>
            <fullName evidence="6">Ornithine acetyltransferase</fullName>
            <shortName evidence="6">OATase</shortName>
        </alternativeName>
        <alternativeName>
            <fullName evidence="6">Ornithine transacetylase</fullName>
        </alternativeName>
    </domain>
    <domain>
        <recommendedName>
            <fullName evidence="6">Amino-acid acetyltransferase</fullName>
            <ecNumber evidence="6">2.3.1.1</ecNumber>
        </recommendedName>
        <alternativeName>
            <fullName evidence="6">N-acetylglutamate synthase</fullName>
            <shortName evidence="6">AGSase</shortName>
        </alternativeName>
    </domain>
    <component>
        <recommendedName>
            <fullName evidence="6">Arginine biosynthesis bifunctional protein ArgJ alpha chain</fullName>
        </recommendedName>
    </component>
    <component>
        <recommendedName>
            <fullName evidence="6">Arginine biosynthesis bifunctional protein ArgJ beta chain</fullName>
        </recommendedName>
    </component>
</protein>
<evidence type="ECO:0000256" key="3">
    <source>
        <dbReference type="ARBA" id="ARBA00022679"/>
    </source>
</evidence>
<dbReference type="UniPathway" id="UPA00068">
    <property type="reaction ID" value="UER00106"/>
</dbReference>
<dbReference type="GO" id="GO:0004042">
    <property type="term" value="F:L-glutamate N-acetyltransferase activity"/>
    <property type="evidence" value="ECO:0007669"/>
    <property type="project" value="UniProtKB-UniRule"/>
</dbReference>
<dbReference type="OrthoDB" id="9804242at2"/>
<comment type="subcellular location">
    <subcellularLocation>
        <location evidence="6">Cytoplasm</location>
    </subcellularLocation>
</comment>
<evidence type="ECO:0000313" key="7">
    <source>
        <dbReference type="EMBL" id="ABU60121.1"/>
    </source>
</evidence>
<gene>
    <name evidence="6" type="primary">argJ</name>
    <name evidence="7" type="ordered locus">Rcas_4089</name>
</gene>
<dbReference type="KEGG" id="rca:Rcas_4089"/>
<dbReference type="PANTHER" id="PTHR23100:SF0">
    <property type="entry name" value="ARGININE BIOSYNTHESIS BIFUNCTIONAL PROTEIN ARGJ, MITOCHONDRIAL"/>
    <property type="match status" value="1"/>
</dbReference>
<name>A7NRC5_ROSCS</name>
<feature type="binding site" evidence="6">
    <location>
        <position position="182"/>
    </location>
    <ligand>
        <name>substrate</name>
    </ligand>
</feature>
<comment type="pathway">
    <text evidence="6">Amino-acid biosynthesis; L-arginine biosynthesis; N(2)-acetyl-L-ornithine from L-glutamate: step 1/4.</text>
</comment>
<evidence type="ECO:0000256" key="4">
    <source>
        <dbReference type="ARBA" id="ARBA00022813"/>
    </source>
</evidence>
<dbReference type="InterPro" id="IPR002813">
    <property type="entry name" value="Arg_biosynth_ArgJ"/>
</dbReference>
<comment type="caution">
    <text evidence="6">Lacks conserved residue(s) required for the propagation of feature annotation.</text>
</comment>
<evidence type="ECO:0000256" key="6">
    <source>
        <dbReference type="HAMAP-Rule" id="MF_01106"/>
    </source>
</evidence>
<feature type="site" description="Involved in the stabilization of negative charge on the oxyanion by the formation of the oxyanion hole" evidence="6">
    <location>
        <position position="119"/>
    </location>
</feature>
<evidence type="ECO:0000313" key="8">
    <source>
        <dbReference type="Proteomes" id="UP000000263"/>
    </source>
</evidence>
<dbReference type="PANTHER" id="PTHR23100">
    <property type="entry name" value="ARGININE BIOSYNTHESIS BIFUNCTIONAL PROTEIN ARGJ"/>
    <property type="match status" value="1"/>
</dbReference>
<dbReference type="HOGENOM" id="CLU_027172_1_0_0"/>
<comment type="subunit">
    <text evidence="2 6">Heterotetramer of two alpha and two beta chains.</text>
</comment>
<comment type="catalytic activity">
    <reaction evidence="6">
        <text>L-glutamate + acetyl-CoA = N-acetyl-L-glutamate + CoA + H(+)</text>
        <dbReference type="Rhea" id="RHEA:24292"/>
        <dbReference type="ChEBI" id="CHEBI:15378"/>
        <dbReference type="ChEBI" id="CHEBI:29985"/>
        <dbReference type="ChEBI" id="CHEBI:44337"/>
        <dbReference type="ChEBI" id="CHEBI:57287"/>
        <dbReference type="ChEBI" id="CHEBI:57288"/>
        <dbReference type="EC" id="2.3.1.1"/>
    </reaction>
</comment>
<dbReference type="HAMAP" id="MF_01106">
    <property type="entry name" value="ArgJ"/>
    <property type="match status" value="1"/>
</dbReference>
<dbReference type="InterPro" id="IPR016117">
    <property type="entry name" value="ArgJ-like_dom_sf"/>
</dbReference>
<dbReference type="GO" id="GO:0006526">
    <property type="term" value="P:L-arginine biosynthetic process"/>
    <property type="evidence" value="ECO:0007669"/>
    <property type="project" value="UniProtKB-UniRule"/>
</dbReference>
<dbReference type="SUPFAM" id="SSF56266">
    <property type="entry name" value="DmpA/ArgJ-like"/>
    <property type="match status" value="1"/>
</dbReference>
<feature type="binding site" evidence="6">
    <location>
        <position position="193"/>
    </location>
    <ligand>
        <name>substrate</name>
    </ligand>
</feature>
<feature type="active site" description="Nucleophile" evidence="6">
    <location>
        <position position="193"/>
    </location>
</feature>
<keyword evidence="6" id="KW-0511">Multifunctional enzyme</keyword>
<dbReference type="GO" id="GO:0004358">
    <property type="term" value="F:L-glutamate N-acetyltransferase activity, acting on acetyl-L-ornithine as donor"/>
    <property type="evidence" value="ECO:0007669"/>
    <property type="project" value="UniProtKB-UniRule"/>
</dbReference>
<feature type="site" description="Cleavage; by autolysis" evidence="6">
    <location>
        <begin position="192"/>
        <end position="193"/>
    </location>
</feature>
<evidence type="ECO:0000256" key="5">
    <source>
        <dbReference type="ARBA" id="ARBA00023315"/>
    </source>
</evidence>
<dbReference type="EMBL" id="CP000804">
    <property type="protein sequence ID" value="ABU60121.1"/>
    <property type="molecule type" value="Genomic_DNA"/>
</dbReference>
<dbReference type="CDD" id="cd02152">
    <property type="entry name" value="OAT"/>
    <property type="match status" value="1"/>
</dbReference>
<organism evidence="7 8">
    <name type="scientific">Roseiflexus castenholzii (strain DSM 13941 / HLO8)</name>
    <dbReference type="NCBI Taxonomy" id="383372"/>
    <lineage>
        <taxon>Bacteria</taxon>
        <taxon>Bacillati</taxon>
        <taxon>Chloroflexota</taxon>
        <taxon>Chloroflexia</taxon>
        <taxon>Chloroflexales</taxon>
        <taxon>Roseiflexineae</taxon>
        <taxon>Roseiflexaceae</taxon>
        <taxon>Roseiflexus</taxon>
    </lineage>
</organism>
<dbReference type="STRING" id="383372.Rcas_4089"/>
<feature type="chain" id="PRO_5023578741" description="Arginine biosynthesis bifunctional protein ArgJ beta chain" evidence="6">
    <location>
        <begin position="193"/>
        <end position="397"/>
    </location>
</feature>
<keyword evidence="6" id="KW-0028">Amino-acid biosynthesis</keyword>
<feature type="site" description="Involved in the stabilization of negative charge on the oxyanion by the formation of the oxyanion hole" evidence="6">
    <location>
        <position position="118"/>
    </location>
</feature>
<keyword evidence="3 6" id="KW-0808">Transferase</keyword>